<evidence type="ECO:0000313" key="5">
    <source>
        <dbReference type="Proteomes" id="UP000244880"/>
    </source>
</evidence>
<dbReference type="OrthoDB" id="7867809at2"/>
<reference evidence="4 5" key="1">
    <citation type="submission" date="2018-03" db="EMBL/GenBank/DDBJ databases">
        <authorList>
            <person name="Keele B.F."/>
        </authorList>
    </citation>
    <scope>NUCLEOTIDE SEQUENCE [LARGE SCALE GENOMIC DNA]</scope>
    <source>
        <strain evidence="4 5">CECT 8599</strain>
    </source>
</reference>
<keyword evidence="1" id="KW-0902">Two-component regulatory system</keyword>
<evidence type="ECO:0000259" key="3">
    <source>
        <dbReference type="PROSITE" id="PS50894"/>
    </source>
</evidence>
<organism evidence="4 5">
    <name type="scientific">Ascidiaceihabitans donghaensis</name>
    <dbReference type="NCBI Taxonomy" id="1510460"/>
    <lineage>
        <taxon>Bacteria</taxon>
        <taxon>Pseudomonadati</taxon>
        <taxon>Pseudomonadota</taxon>
        <taxon>Alphaproteobacteria</taxon>
        <taxon>Rhodobacterales</taxon>
        <taxon>Paracoccaceae</taxon>
        <taxon>Ascidiaceihabitans</taxon>
    </lineage>
</organism>
<dbReference type="Gene3D" id="1.20.120.160">
    <property type="entry name" value="HPT domain"/>
    <property type="match status" value="1"/>
</dbReference>
<evidence type="ECO:0000256" key="1">
    <source>
        <dbReference type="ARBA" id="ARBA00023012"/>
    </source>
</evidence>
<evidence type="ECO:0000313" key="4">
    <source>
        <dbReference type="EMBL" id="SPH19424.1"/>
    </source>
</evidence>
<keyword evidence="5" id="KW-1185">Reference proteome</keyword>
<dbReference type="PROSITE" id="PS50894">
    <property type="entry name" value="HPT"/>
    <property type="match status" value="1"/>
</dbReference>
<dbReference type="SUPFAM" id="SSF47226">
    <property type="entry name" value="Histidine-containing phosphotransfer domain, HPT domain"/>
    <property type="match status" value="1"/>
</dbReference>
<dbReference type="InterPro" id="IPR036641">
    <property type="entry name" value="HPT_dom_sf"/>
</dbReference>
<keyword evidence="2" id="KW-0597">Phosphoprotein</keyword>
<dbReference type="GO" id="GO:0000160">
    <property type="term" value="P:phosphorelay signal transduction system"/>
    <property type="evidence" value="ECO:0007669"/>
    <property type="project" value="UniProtKB-KW"/>
</dbReference>
<dbReference type="EMBL" id="OMOR01000001">
    <property type="protein sequence ID" value="SPH19424.1"/>
    <property type="molecule type" value="Genomic_DNA"/>
</dbReference>
<dbReference type="GO" id="GO:0004672">
    <property type="term" value="F:protein kinase activity"/>
    <property type="evidence" value="ECO:0007669"/>
    <property type="project" value="UniProtKB-ARBA"/>
</dbReference>
<name>A0A2R8B8R4_9RHOB</name>
<feature type="modified residue" description="Phosphohistidine" evidence="2">
    <location>
        <position position="51"/>
    </location>
</feature>
<proteinExistence type="predicted"/>
<dbReference type="AlphaFoldDB" id="A0A2R8B8R4"/>
<gene>
    <name evidence="4" type="ORF">ASD8599_00148</name>
</gene>
<protein>
    <recommendedName>
        <fullName evidence="3">HPt domain-containing protein</fullName>
    </recommendedName>
</protein>
<dbReference type="RefSeq" id="WP_108826767.1">
    <property type="nucleotide sequence ID" value="NZ_OMOR01000001.1"/>
</dbReference>
<dbReference type="Proteomes" id="UP000244880">
    <property type="component" value="Unassembled WGS sequence"/>
</dbReference>
<evidence type="ECO:0000256" key="2">
    <source>
        <dbReference type="PROSITE-ProRule" id="PRU00110"/>
    </source>
</evidence>
<dbReference type="InterPro" id="IPR008207">
    <property type="entry name" value="Sig_transdc_His_kin_Hpt_dom"/>
</dbReference>
<feature type="domain" description="HPt" evidence="3">
    <location>
        <begin position="8"/>
        <end position="109"/>
    </location>
</feature>
<dbReference type="Pfam" id="PF01627">
    <property type="entry name" value="Hpt"/>
    <property type="match status" value="1"/>
</dbReference>
<accession>A0A2R8B8R4</accession>
<sequence length="109" mass="12218">MIDWSQVKSLRADVGPEDFDEVVELFLEEVEEVVTRLKQDADVNELENDLHFLKGSAMNLGFSEFSALCQDGELRAAEGRGDEINLSKVVECYAVSKKAFVTDLPQVLH</sequence>